<feature type="domain" description="Carbohydrate kinase FGGY C-terminal" evidence="5">
    <location>
        <begin position="425"/>
        <end position="620"/>
    </location>
</feature>
<dbReference type="InterPro" id="IPR050406">
    <property type="entry name" value="FGGY_Carb_Kinase"/>
</dbReference>
<evidence type="ECO:0000313" key="7">
    <source>
        <dbReference type="Proteomes" id="UP000019335"/>
    </source>
</evidence>
<dbReference type="GO" id="GO:0016301">
    <property type="term" value="F:kinase activity"/>
    <property type="evidence" value="ECO:0007669"/>
    <property type="project" value="UniProtKB-KW"/>
</dbReference>
<dbReference type="PANTHER" id="PTHR43095">
    <property type="entry name" value="SUGAR KINASE"/>
    <property type="match status" value="1"/>
</dbReference>
<evidence type="ECO:0000313" key="6">
    <source>
        <dbReference type="EMBL" id="EWM26719.1"/>
    </source>
</evidence>
<evidence type="ECO:0000256" key="1">
    <source>
        <dbReference type="ARBA" id="ARBA00022679"/>
    </source>
</evidence>
<dbReference type="Gene3D" id="3.30.420.40">
    <property type="match status" value="3"/>
</dbReference>
<evidence type="ECO:0000256" key="4">
    <source>
        <dbReference type="SAM" id="Phobius"/>
    </source>
</evidence>
<keyword evidence="2 6" id="KW-0418">Kinase</keyword>
<evidence type="ECO:0000256" key="2">
    <source>
        <dbReference type="ARBA" id="ARBA00022777"/>
    </source>
</evidence>
<keyword evidence="7" id="KW-1185">Reference proteome</keyword>
<accession>W7U236</accession>
<feature type="compositionally biased region" description="Basic and acidic residues" evidence="3">
    <location>
        <begin position="205"/>
        <end position="214"/>
    </location>
</feature>
<name>W7U236_9STRA</name>
<feature type="region of interest" description="Disordered" evidence="3">
    <location>
        <begin position="256"/>
        <end position="281"/>
    </location>
</feature>
<evidence type="ECO:0000256" key="3">
    <source>
        <dbReference type="SAM" id="MobiDB-lite"/>
    </source>
</evidence>
<sequence length="682" mass="73266">MFACRRSARSVFITSAHWPSKMLLASRVSLNSKEHRAFTAGAVISILGLLATAFASFSSLKKWKHRRYLKELGITNGSKNCIGLAVDIGSSSVRCSAYVLRVDRSVTFVSGTLAQIKRDAIEIDGTADAEKVLHDVETSVDECLCRLRAMDLAHLVSVVGFASFVMNLVGVDRSGRPITPVLTYADRHPSTATYARKLRQSMTDRSNDASHLERPFNQPSGGQSSEKETLSGSTAMAMANRYLQLFSEVATTLSKDDGDSDVADDDKGKSKSSSPSRIQGGTAVLHNVTGAPIHTAYAAPQLWRLAVEEAELVNRVSKWQTLVSLCLARWTGATHLPVSFSEASWTGLLDFRALEWSAALTSMLPVPRLSLPDLADYHQGPHGAELAPAYVSRWPELSQARFLLGVGDGACANLGSGCGDSGRLAVTIGTSAAARVVIAEEELPSGGEDGNHGRSSLVPPGLWCYRIDRRRLLLGGALTDGGSLLKWISETFRVGPNAVSTESLAGKQQPGGHGLTILPFLSGERAPGWCPNATASILGLTKQTTGADVYRAGMEAVALRLAAIVRLMRPHLGQNLVVGASGTALERSGLWRQILADALGLEVVLEEQGEATSKGVAALMAEWRFEEEPLREAATQEQVLFRHTPHQDAHAAYQEALQRQDALYRALHPPQSGDHATSHVAL</sequence>
<dbReference type="InterPro" id="IPR018485">
    <property type="entry name" value="FGGY_C"/>
</dbReference>
<keyword evidence="4" id="KW-1133">Transmembrane helix</keyword>
<dbReference type="SUPFAM" id="SSF53067">
    <property type="entry name" value="Actin-like ATPase domain"/>
    <property type="match status" value="2"/>
</dbReference>
<keyword evidence="4" id="KW-0472">Membrane</keyword>
<keyword evidence="4" id="KW-0812">Transmembrane</keyword>
<feature type="compositionally biased region" description="Polar residues" evidence="3">
    <location>
        <begin position="217"/>
        <end position="231"/>
    </location>
</feature>
<dbReference type="CDD" id="cd07770">
    <property type="entry name" value="ASKHA_NBD_FGGY_GntK"/>
    <property type="match status" value="1"/>
</dbReference>
<evidence type="ECO:0000259" key="5">
    <source>
        <dbReference type="Pfam" id="PF02782"/>
    </source>
</evidence>
<gene>
    <name evidence="6" type="ORF">Naga_100001g54</name>
</gene>
<dbReference type="GO" id="GO:0005975">
    <property type="term" value="P:carbohydrate metabolic process"/>
    <property type="evidence" value="ECO:0007669"/>
    <property type="project" value="InterPro"/>
</dbReference>
<dbReference type="Proteomes" id="UP000019335">
    <property type="component" value="Chromosome 8"/>
</dbReference>
<feature type="region of interest" description="Disordered" evidence="3">
    <location>
        <begin position="199"/>
        <end position="231"/>
    </location>
</feature>
<feature type="transmembrane region" description="Helical" evidence="4">
    <location>
        <begin position="37"/>
        <end position="60"/>
    </location>
</feature>
<protein>
    <submittedName>
        <fullName evidence="6">Carbohydrate kinase fggy</fullName>
    </submittedName>
</protein>
<comment type="caution">
    <text evidence="6">The sequence shown here is derived from an EMBL/GenBank/DDBJ whole genome shotgun (WGS) entry which is preliminary data.</text>
</comment>
<keyword evidence="1" id="KW-0808">Transferase</keyword>
<dbReference type="EMBL" id="AZIL01000609">
    <property type="protein sequence ID" value="EWM26719.1"/>
    <property type="molecule type" value="Genomic_DNA"/>
</dbReference>
<dbReference type="AlphaFoldDB" id="W7U236"/>
<dbReference type="PANTHER" id="PTHR43095:SF2">
    <property type="entry name" value="GLUCONOKINASE"/>
    <property type="match status" value="1"/>
</dbReference>
<proteinExistence type="predicted"/>
<dbReference type="OrthoDB" id="1728974at2759"/>
<reference evidence="6 7" key="1">
    <citation type="journal article" date="2014" name="Mol. Plant">
        <title>Chromosome Scale Genome Assembly and Transcriptome Profiling of Nannochloropsis gaditana in Nitrogen Depletion.</title>
        <authorList>
            <person name="Corteggiani Carpinelli E."/>
            <person name="Telatin A."/>
            <person name="Vitulo N."/>
            <person name="Forcato C."/>
            <person name="D'Angelo M."/>
            <person name="Schiavon R."/>
            <person name="Vezzi A."/>
            <person name="Giacometti G.M."/>
            <person name="Morosinotto T."/>
            <person name="Valle G."/>
        </authorList>
    </citation>
    <scope>NUCLEOTIDE SEQUENCE [LARGE SCALE GENOMIC DNA]</scope>
    <source>
        <strain evidence="6 7">B-31</strain>
    </source>
</reference>
<dbReference type="InterPro" id="IPR043129">
    <property type="entry name" value="ATPase_NBD"/>
</dbReference>
<dbReference type="Pfam" id="PF02782">
    <property type="entry name" value="FGGY_C"/>
    <property type="match status" value="1"/>
</dbReference>
<organism evidence="6 7">
    <name type="scientific">Nannochloropsis gaditana</name>
    <dbReference type="NCBI Taxonomy" id="72520"/>
    <lineage>
        <taxon>Eukaryota</taxon>
        <taxon>Sar</taxon>
        <taxon>Stramenopiles</taxon>
        <taxon>Ochrophyta</taxon>
        <taxon>Eustigmatophyceae</taxon>
        <taxon>Eustigmatales</taxon>
        <taxon>Monodopsidaceae</taxon>
        <taxon>Nannochloropsis</taxon>
    </lineage>
</organism>